<proteinExistence type="predicted"/>
<evidence type="ECO:0008006" key="4">
    <source>
        <dbReference type="Google" id="ProtNLM"/>
    </source>
</evidence>
<dbReference type="EMBL" id="DWWM01000048">
    <property type="protein sequence ID" value="HJC36940.1"/>
    <property type="molecule type" value="Genomic_DNA"/>
</dbReference>
<dbReference type="Proteomes" id="UP000823896">
    <property type="component" value="Unassembled WGS sequence"/>
</dbReference>
<protein>
    <recommendedName>
        <fullName evidence="4">Lipoprotein</fullName>
    </recommendedName>
</protein>
<reference evidence="2" key="2">
    <citation type="submission" date="2021-04" db="EMBL/GenBank/DDBJ databases">
        <authorList>
            <person name="Gilroy R."/>
        </authorList>
    </citation>
    <scope>NUCLEOTIDE SEQUENCE</scope>
    <source>
        <strain evidence="2">CHK187-11901</strain>
    </source>
</reference>
<accession>A0A9D2NR15</accession>
<evidence type="ECO:0000256" key="1">
    <source>
        <dbReference type="SAM" id="SignalP"/>
    </source>
</evidence>
<evidence type="ECO:0000313" key="3">
    <source>
        <dbReference type="Proteomes" id="UP000823896"/>
    </source>
</evidence>
<dbReference type="AlphaFoldDB" id="A0A9D2NR15"/>
<reference evidence="2" key="1">
    <citation type="journal article" date="2021" name="PeerJ">
        <title>Extensive microbial diversity within the chicken gut microbiome revealed by metagenomics and culture.</title>
        <authorList>
            <person name="Gilroy R."/>
            <person name="Ravi A."/>
            <person name="Getino M."/>
            <person name="Pursley I."/>
            <person name="Horton D.L."/>
            <person name="Alikhan N.F."/>
            <person name="Baker D."/>
            <person name="Gharbi K."/>
            <person name="Hall N."/>
            <person name="Watson M."/>
            <person name="Adriaenssens E.M."/>
            <person name="Foster-Nyarko E."/>
            <person name="Jarju S."/>
            <person name="Secka A."/>
            <person name="Antonio M."/>
            <person name="Oren A."/>
            <person name="Chaudhuri R.R."/>
            <person name="La Ragione R."/>
            <person name="Hildebrand F."/>
            <person name="Pallen M.J."/>
        </authorList>
    </citation>
    <scope>NUCLEOTIDE SEQUENCE</scope>
    <source>
        <strain evidence="2">CHK187-11901</strain>
    </source>
</reference>
<name>A0A9D2NR15_9FIRM</name>
<dbReference type="PROSITE" id="PS51257">
    <property type="entry name" value="PROKAR_LIPOPROTEIN"/>
    <property type="match status" value="1"/>
</dbReference>
<comment type="caution">
    <text evidence="2">The sequence shown here is derived from an EMBL/GenBank/DDBJ whole genome shotgun (WGS) entry which is preliminary data.</text>
</comment>
<gene>
    <name evidence="2" type="ORF">H9702_07390</name>
</gene>
<evidence type="ECO:0000313" key="2">
    <source>
        <dbReference type="EMBL" id="HJC36940.1"/>
    </source>
</evidence>
<keyword evidence="1" id="KW-0732">Signal</keyword>
<organism evidence="2 3">
    <name type="scientific">Candidatus Merdibacter merdavium</name>
    <dbReference type="NCBI Taxonomy" id="2838692"/>
    <lineage>
        <taxon>Bacteria</taxon>
        <taxon>Bacillati</taxon>
        <taxon>Bacillota</taxon>
        <taxon>Erysipelotrichia</taxon>
        <taxon>Erysipelotrichales</taxon>
        <taxon>Erysipelotrichaceae</taxon>
        <taxon>Merdibacter</taxon>
    </lineage>
</organism>
<sequence length="167" mass="17536">MKNMMKGAVLGTLATVLLLSGCSNEPAAPQEEKRVCTVDGAAGVEGLGMTITATGTDNEVNTVDFEIKMDLQAMLEASGSGVEVNLEDMDESLKTTLTDSMKEEMSKSIASELGIAEDAVSADASIDGNVMNISMSMDVDKMGDTYAGGSLDEFAQQMEEQLNATCK</sequence>
<feature type="chain" id="PRO_5039457559" description="Lipoprotein" evidence="1">
    <location>
        <begin position="28"/>
        <end position="167"/>
    </location>
</feature>
<feature type="signal peptide" evidence="1">
    <location>
        <begin position="1"/>
        <end position="27"/>
    </location>
</feature>